<feature type="domain" description="Transposase IS66 zinc-finger binding" evidence="1">
    <location>
        <begin position="5"/>
        <end position="26"/>
    </location>
</feature>
<evidence type="ECO:0000313" key="2">
    <source>
        <dbReference type="EMBL" id="MCW6513204.1"/>
    </source>
</evidence>
<evidence type="ECO:0000313" key="3">
    <source>
        <dbReference type="Proteomes" id="UP001165667"/>
    </source>
</evidence>
<name>A0AA42CMY9_9HYPH</name>
<dbReference type="RefSeq" id="WP_282589578.1">
    <property type="nucleotide sequence ID" value="NZ_JAMOIM010000114.1"/>
</dbReference>
<keyword evidence="3" id="KW-1185">Reference proteome</keyword>
<dbReference type="Proteomes" id="UP001165667">
    <property type="component" value="Unassembled WGS sequence"/>
</dbReference>
<accession>A0AA42CMY9</accession>
<keyword evidence="2" id="KW-0862">Zinc</keyword>
<organism evidence="2 3">
    <name type="scientific">Lichenifustis flavocetrariae</name>
    <dbReference type="NCBI Taxonomy" id="2949735"/>
    <lineage>
        <taxon>Bacteria</taxon>
        <taxon>Pseudomonadati</taxon>
        <taxon>Pseudomonadota</taxon>
        <taxon>Alphaproteobacteria</taxon>
        <taxon>Hyphomicrobiales</taxon>
        <taxon>Lichenihabitantaceae</taxon>
        <taxon>Lichenifustis</taxon>
    </lineage>
</organism>
<gene>
    <name evidence="2" type="ORF">M8523_35805</name>
</gene>
<comment type="caution">
    <text evidence="2">The sequence shown here is derived from an EMBL/GenBank/DDBJ whole genome shotgun (WGS) entry which is preliminary data.</text>
</comment>
<keyword evidence="2" id="KW-0479">Metal-binding</keyword>
<proteinExistence type="predicted"/>
<keyword evidence="2" id="KW-0863">Zinc-finger</keyword>
<protein>
    <submittedName>
        <fullName evidence="2">IS66 family transposase zinc-finger binding domain-containing protein</fullName>
    </submittedName>
</protein>
<sequence>MDVADRACPCCAAPLHRIGEDVSERLVSAS</sequence>
<dbReference type="Pfam" id="PF13005">
    <property type="entry name" value="zf-IS66"/>
    <property type="match status" value="1"/>
</dbReference>
<dbReference type="GO" id="GO:0008270">
    <property type="term" value="F:zinc ion binding"/>
    <property type="evidence" value="ECO:0007669"/>
    <property type="project" value="UniProtKB-KW"/>
</dbReference>
<dbReference type="AlphaFoldDB" id="A0AA42CMY9"/>
<evidence type="ECO:0000259" key="1">
    <source>
        <dbReference type="Pfam" id="PF13005"/>
    </source>
</evidence>
<reference evidence="2" key="1">
    <citation type="submission" date="2022-05" db="EMBL/GenBank/DDBJ databases">
        <authorList>
            <person name="Pankratov T."/>
        </authorList>
    </citation>
    <scope>NUCLEOTIDE SEQUENCE</scope>
    <source>
        <strain evidence="2">BP6-180914</strain>
    </source>
</reference>
<dbReference type="EMBL" id="JAMOIM010000114">
    <property type="protein sequence ID" value="MCW6513204.1"/>
    <property type="molecule type" value="Genomic_DNA"/>
</dbReference>
<dbReference type="InterPro" id="IPR024474">
    <property type="entry name" value="Znf_dom_IS66"/>
</dbReference>